<keyword evidence="4 6" id="KW-1133">Transmembrane helix</keyword>
<dbReference type="InterPro" id="IPR000515">
    <property type="entry name" value="MetI-like"/>
</dbReference>
<evidence type="ECO:0000256" key="5">
    <source>
        <dbReference type="ARBA" id="ARBA00023136"/>
    </source>
</evidence>
<keyword evidence="2 6" id="KW-0813">Transport</keyword>
<dbReference type="InterPro" id="IPR035906">
    <property type="entry name" value="MetI-like_sf"/>
</dbReference>
<protein>
    <submittedName>
        <fullName evidence="8">ABC transporter permease</fullName>
    </submittedName>
</protein>
<dbReference type="PANTHER" id="PTHR30177:SF30">
    <property type="entry name" value="GLYCINE BETAINE UPTAKE SYSTEM PERMEASE PROTEIN YEHY"/>
    <property type="match status" value="1"/>
</dbReference>
<keyword evidence="9" id="KW-1185">Reference proteome</keyword>
<accession>A0A5R8MD46</accession>
<feature type="transmembrane region" description="Helical" evidence="6">
    <location>
        <begin position="30"/>
        <end position="50"/>
    </location>
</feature>
<reference evidence="8 9" key="1">
    <citation type="journal article" date="2007" name="Int. J. Syst. Evol. Microbiol.">
        <title>Halomonas saccharevitans sp. nov., Halomonas arcis sp. nov. and Halomonas subterranea sp. nov., halophilic bacteria isolated from hypersaline environments of China.</title>
        <authorList>
            <person name="Xu X.W."/>
            <person name="Wu Y.H."/>
            <person name="Zhou Z."/>
            <person name="Wang C.S."/>
            <person name="Zhou Y.G."/>
            <person name="Zhang H.B."/>
            <person name="Wang Y."/>
            <person name="Wu M."/>
        </authorList>
    </citation>
    <scope>NUCLEOTIDE SEQUENCE [LARGE SCALE GENOMIC DNA]</scope>
    <source>
        <strain evidence="8 9">TBZ3</strain>
    </source>
</reference>
<evidence type="ECO:0000256" key="1">
    <source>
        <dbReference type="ARBA" id="ARBA00004651"/>
    </source>
</evidence>
<evidence type="ECO:0000256" key="4">
    <source>
        <dbReference type="ARBA" id="ARBA00022989"/>
    </source>
</evidence>
<dbReference type="InterPro" id="IPR051204">
    <property type="entry name" value="ABC_transp_perm/SBD"/>
</dbReference>
<name>A0A5R8MD46_9GAMM</name>
<proteinExistence type="inferred from homology"/>
<dbReference type="GO" id="GO:0005886">
    <property type="term" value="C:plasma membrane"/>
    <property type="evidence" value="ECO:0007669"/>
    <property type="project" value="UniProtKB-SubCell"/>
</dbReference>
<evidence type="ECO:0000256" key="3">
    <source>
        <dbReference type="ARBA" id="ARBA00022692"/>
    </source>
</evidence>
<dbReference type="GO" id="GO:0031460">
    <property type="term" value="P:glycine betaine transport"/>
    <property type="evidence" value="ECO:0007669"/>
    <property type="project" value="TreeGrafter"/>
</dbReference>
<evidence type="ECO:0000313" key="9">
    <source>
        <dbReference type="Proteomes" id="UP000306973"/>
    </source>
</evidence>
<feature type="transmembrane region" description="Helical" evidence="6">
    <location>
        <begin position="309"/>
        <end position="333"/>
    </location>
</feature>
<dbReference type="SUPFAM" id="SSF161098">
    <property type="entry name" value="MetI-like"/>
    <property type="match status" value="1"/>
</dbReference>
<dbReference type="OrthoDB" id="9801163at2"/>
<dbReference type="Gene3D" id="1.10.3720.10">
    <property type="entry name" value="MetI-like"/>
    <property type="match status" value="1"/>
</dbReference>
<comment type="similarity">
    <text evidence="6">Belongs to the binding-protein-dependent transport system permease family.</text>
</comment>
<dbReference type="PROSITE" id="PS50928">
    <property type="entry name" value="ABC_TM1"/>
    <property type="match status" value="1"/>
</dbReference>
<evidence type="ECO:0000256" key="2">
    <source>
        <dbReference type="ARBA" id="ARBA00022448"/>
    </source>
</evidence>
<feature type="transmembrane region" description="Helical" evidence="6">
    <location>
        <begin position="199"/>
        <end position="224"/>
    </location>
</feature>
<evidence type="ECO:0000313" key="8">
    <source>
        <dbReference type="EMBL" id="TLF47492.1"/>
    </source>
</evidence>
<dbReference type="CDD" id="cd06261">
    <property type="entry name" value="TM_PBP2"/>
    <property type="match status" value="1"/>
</dbReference>
<feature type="transmembrane region" description="Helical" evidence="6">
    <location>
        <begin position="163"/>
        <end position="187"/>
    </location>
</feature>
<feature type="transmembrane region" description="Helical" evidence="6">
    <location>
        <begin position="339"/>
        <end position="361"/>
    </location>
</feature>
<feature type="domain" description="ABC transmembrane type-1" evidence="7">
    <location>
        <begin position="163"/>
        <end position="358"/>
    </location>
</feature>
<feature type="transmembrane region" description="Helical" evidence="6">
    <location>
        <begin position="88"/>
        <end position="110"/>
    </location>
</feature>
<feature type="transmembrane region" description="Helical" evidence="6">
    <location>
        <begin position="57"/>
        <end position="76"/>
    </location>
</feature>
<keyword evidence="5 6" id="KW-0472">Membrane</keyword>
<feature type="transmembrane region" description="Helical" evidence="6">
    <location>
        <begin position="230"/>
        <end position="254"/>
    </location>
</feature>
<feature type="transmembrane region" description="Helical" evidence="6">
    <location>
        <begin position="122"/>
        <end position="143"/>
    </location>
</feature>
<comment type="subcellular location">
    <subcellularLocation>
        <location evidence="1 6">Cell membrane</location>
        <topology evidence="1 6">Multi-pass membrane protein</topology>
    </subcellularLocation>
</comment>
<gene>
    <name evidence="8" type="ORF">FEI13_15420</name>
</gene>
<organism evidence="8 9">
    <name type="scientific">Halomonas urmiana</name>
    <dbReference type="NCBI Taxonomy" id="490901"/>
    <lineage>
        <taxon>Bacteria</taxon>
        <taxon>Pseudomonadati</taxon>
        <taxon>Pseudomonadota</taxon>
        <taxon>Gammaproteobacteria</taxon>
        <taxon>Oceanospirillales</taxon>
        <taxon>Halomonadaceae</taxon>
        <taxon>Halomonas</taxon>
    </lineage>
</organism>
<dbReference type="Pfam" id="PF00528">
    <property type="entry name" value="BPD_transp_1"/>
    <property type="match status" value="1"/>
</dbReference>
<dbReference type="PANTHER" id="PTHR30177">
    <property type="entry name" value="GLYCINE BETAINE/L-PROLINE TRANSPORT SYSTEM PERMEASE PROTEIN PROW"/>
    <property type="match status" value="1"/>
</dbReference>
<sequence length="371" mass="38487">MGLLVWLALDTVSVAPNRIVPGTAHGLVASLGWGGALVSALPLLALGALARRPTPTALRLALGLTVVQLATLPLWLSLAAHRLVDPDALGARLGIGAGVWLLLFLLLMLLVELRSRLSLSRLAGVSLLAAPLAVLGWCLTQWLVPLALWQEYQGRRDQFLGAILEHLALVGVAVGASLLLGVAAALAMRRWQAAQRIGFGVLNFLQTIPSIALFGLLLAPLAWLSAHVDWLAALGVSGIGWAPALLALVGYSLLPMVRNTFVALEAVDPGVIDAARGMGMSRGQVFRQVRLPLALPVILEGVRITTVQAIGLTAVAALIGAGGLGTFIFQGLGQAAMDLVLLGALPILVLALVADALLGALTETLRPGGAE</sequence>
<dbReference type="AlphaFoldDB" id="A0A5R8MD46"/>
<evidence type="ECO:0000256" key="6">
    <source>
        <dbReference type="RuleBase" id="RU363032"/>
    </source>
</evidence>
<dbReference type="Proteomes" id="UP000306973">
    <property type="component" value="Unassembled WGS sequence"/>
</dbReference>
<evidence type="ECO:0000259" key="7">
    <source>
        <dbReference type="PROSITE" id="PS50928"/>
    </source>
</evidence>
<keyword evidence="3 6" id="KW-0812">Transmembrane</keyword>
<dbReference type="GO" id="GO:0055085">
    <property type="term" value="P:transmembrane transport"/>
    <property type="evidence" value="ECO:0007669"/>
    <property type="project" value="InterPro"/>
</dbReference>
<comment type="caution">
    <text evidence="8">The sequence shown here is derived from an EMBL/GenBank/DDBJ whole genome shotgun (WGS) entry which is preliminary data.</text>
</comment>
<dbReference type="EMBL" id="VBUI01000026">
    <property type="protein sequence ID" value="TLF47492.1"/>
    <property type="molecule type" value="Genomic_DNA"/>
</dbReference>